<sequence length="159" mass="17625">MWRSELWHPMVVHFPIVLLLGAVIARLFWHGLTSSRAGVALAMSRVMLYVGLGFAWIAVYTGTIADGVVNRSMCDPTVLEAHEQAAFTLGYLFSAGTVIDLLDLWGIRWITSALKQWAVTILLIGGSFYLGYTAHLGAKLVYQQSAAVYQPTKRCTEFE</sequence>
<evidence type="ECO:0000313" key="4">
    <source>
        <dbReference type="Proteomes" id="UP000317593"/>
    </source>
</evidence>
<dbReference type="Pfam" id="PF09990">
    <property type="entry name" value="DUF2231"/>
    <property type="match status" value="1"/>
</dbReference>
<proteinExistence type="predicted"/>
<reference evidence="3 4" key="1">
    <citation type="submission" date="2017-05" db="EMBL/GenBank/DDBJ databases">
        <authorList>
            <person name="Varghese N."/>
            <person name="Submissions S."/>
        </authorList>
    </citation>
    <scope>NUCLEOTIDE SEQUENCE [LARGE SCALE GENOMIC DNA]</scope>
    <source>
        <strain evidence="3 4">DSM 21194</strain>
    </source>
</reference>
<feature type="transmembrane region" description="Helical" evidence="1">
    <location>
        <begin position="85"/>
        <end position="105"/>
    </location>
</feature>
<keyword evidence="1" id="KW-0472">Membrane</keyword>
<feature type="domain" description="DUF2231" evidence="2">
    <location>
        <begin position="8"/>
        <end position="146"/>
    </location>
</feature>
<feature type="transmembrane region" description="Helical" evidence="1">
    <location>
        <begin position="46"/>
        <end position="65"/>
    </location>
</feature>
<keyword evidence="1" id="KW-1133">Transmembrane helix</keyword>
<dbReference type="EMBL" id="FXTH01000016">
    <property type="protein sequence ID" value="SMO82747.1"/>
    <property type="molecule type" value="Genomic_DNA"/>
</dbReference>
<keyword evidence="4" id="KW-1185">Reference proteome</keyword>
<protein>
    <submittedName>
        <fullName evidence="3">Uncharacterized membrane protein</fullName>
    </submittedName>
</protein>
<accession>A0A521EFP4</accession>
<evidence type="ECO:0000256" key="1">
    <source>
        <dbReference type="SAM" id="Phobius"/>
    </source>
</evidence>
<feature type="transmembrane region" description="Helical" evidence="1">
    <location>
        <begin position="117"/>
        <end position="135"/>
    </location>
</feature>
<evidence type="ECO:0000259" key="2">
    <source>
        <dbReference type="Pfam" id="PF09990"/>
    </source>
</evidence>
<organism evidence="3 4">
    <name type="scientific">Fodinibius sediminis</name>
    <dbReference type="NCBI Taxonomy" id="1214077"/>
    <lineage>
        <taxon>Bacteria</taxon>
        <taxon>Pseudomonadati</taxon>
        <taxon>Balneolota</taxon>
        <taxon>Balneolia</taxon>
        <taxon>Balneolales</taxon>
        <taxon>Balneolaceae</taxon>
        <taxon>Fodinibius</taxon>
    </lineage>
</organism>
<dbReference type="InterPro" id="IPR019251">
    <property type="entry name" value="DUF2231_TM"/>
</dbReference>
<keyword evidence="1" id="KW-0812">Transmembrane</keyword>
<feature type="transmembrane region" description="Helical" evidence="1">
    <location>
        <begin position="6"/>
        <end position="25"/>
    </location>
</feature>
<gene>
    <name evidence="3" type="ORF">SAMN06265218_11626</name>
</gene>
<dbReference type="AlphaFoldDB" id="A0A521EFP4"/>
<evidence type="ECO:0000313" key="3">
    <source>
        <dbReference type="EMBL" id="SMO82747.1"/>
    </source>
</evidence>
<dbReference type="Proteomes" id="UP000317593">
    <property type="component" value="Unassembled WGS sequence"/>
</dbReference>
<name>A0A521EFP4_9BACT</name>